<dbReference type="InterPro" id="IPR007694">
    <property type="entry name" value="DNA_helicase_DnaB-like_C"/>
</dbReference>
<proteinExistence type="inferred from homology"/>
<dbReference type="SMART" id="SM00382">
    <property type="entry name" value="AAA"/>
    <property type="match status" value="1"/>
</dbReference>
<keyword evidence="4" id="KW-0547">Nucleotide-binding</keyword>
<dbReference type="Proteomes" id="UP000325161">
    <property type="component" value="Chromosome"/>
</dbReference>
<dbReference type="KEGG" id="pacr:FXN63_19820"/>
<evidence type="ECO:0000256" key="4">
    <source>
        <dbReference type="ARBA" id="ARBA00022741"/>
    </source>
</evidence>
<evidence type="ECO:0000256" key="8">
    <source>
        <dbReference type="ARBA" id="ARBA00023125"/>
    </source>
</evidence>
<reference evidence="13 14" key="1">
    <citation type="submission" date="2019-08" db="EMBL/GenBank/DDBJ databases">
        <title>Amphibian skin-associated Pigmentiphaga: genome sequence and occurrence across geography and hosts.</title>
        <authorList>
            <person name="Bletz M.C."/>
            <person name="Bunk B."/>
            <person name="Sproeer C."/>
            <person name="Biwer P."/>
            <person name="Reiter S."/>
            <person name="Rabemananjara F.C.E."/>
            <person name="Schulz S."/>
            <person name="Overmann J."/>
            <person name="Vences M."/>
        </authorList>
    </citation>
    <scope>NUCLEOTIDE SEQUENCE [LARGE SCALE GENOMIC DNA]</scope>
    <source>
        <strain evidence="13 14">Mada1488</strain>
    </source>
</reference>
<dbReference type="InterPro" id="IPR027417">
    <property type="entry name" value="P-loop_NTPase"/>
</dbReference>
<dbReference type="GO" id="GO:0005524">
    <property type="term" value="F:ATP binding"/>
    <property type="evidence" value="ECO:0007669"/>
    <property type="project" value="UniProtKB-KW"/>
</dbReference>
<dbReference type="Pfam" id="PF00772">
    <property type="entry name" value="DnaB"/>
    <property type="match status" value="1"/>
</dbReference>
<dbReference type="GO" id="GO:0006269">
    <property type="term" value="P:DNA replication, synthesis of primer"/>
    <property type="evidence" value="ECO:0007669"/>
    <property type="project" value="UniProtKB-KW"/>
</dbReference>
<keyword evidence="8" id="KW-0238">DNA-binding</keyword>
<evidence type="ECO:0000256" key="10">
    <source>
        <dbReference type="ARBA" id="ARBA00044969"/>
    </source>
</evidence>
<dbReference type="OrthoDB" id="8873702at2"/>
<dbReference type="GO" id="GO:1990077">
    <property type="term" value="C:primosome complex"/>
    <property type="evidence" value="ECO:0007669"/>
    <property type="project" value="UniProtKB-KW"/>
</dbReference>
<keyword evidence="9" id="KW-0413">Isomerase</keyword>
<dbReference type="Gene3D" id="3.40.50.300">
    <property type="entry name" value="P-loop containing nucleotide triphosphate hydrolases"/>
    <property type="match status" value="1"/>
</dbReference>
<evidence type="ECO:0000256" key="3">
    <source>
        <dbReference type="ARBA" id="ARBA00022705"/>
    </source>
</evidence>
<dbReference type="SUPFAM" id="SSF48024">
    <property type="entry name" value="N-terminal domain of DnaB helicase"/>
    <property type="match status" value="1"/>
</dbReference>
<sequence>MTRAELYSDIAEQSVLGGLLLNNEALDHVGELRPEHFFSPRNRQAYREVLRLIGEGAAADVLTVFDRLGAQSAELLIYLNALSRNTPGVANIGHYADMVRDRAQRRGVLALASELSDRAHTSIGEPISSLIDYGQGELEKLSASRGRIEPEHVADGLQSFLDEMKRQAAGVLPKAISTGFADLDRRLSGGMRRGELIVIAARPKMGKTAFAMSVVNYVATHGQALFLSMEMPKRQLLQRQIASLGRVDLRYLLQADTIPADDSGNAIWLAISTGLQRLRTLSLWIDDQGGLSLFDVRTKARSTKRRHGLDVLVIDYLQLMSGEGDNRNAQIEGITRGLKALAKELDIAIVLLSQLNRQLESRADKRPMPSDLRDSGAIEQDCDAALFLYRDEVYHADTLARGIAEINVGLIRQGEPGRVRLAYVGAQTRFSSLASTELPATPDVMPAPRKTRGFE</sequence>
<dbReference type="PROSITE" id="PS51199">
    <property type="entry name" value="SF4_HELICASE"/>
    <property type="match status" value="1"/>
</dbReference>
<evidence type="ECO:0000313" key="13">
    <source>
        <dbReference type="EMBL" id="QEI07834.1"/>
    </source>
</evidence>
<dbReference type="EC" id="5.6.2.3" evidence="10"/>
<evidence type="ECO:0000256" key="9">
    <source>
        <dbReference type="ARBA" id="ARBA00023235"/>
    </source>
</evidence>
<dbReference type="Pfam" id="PF03796">
    <property type="entry name" value="DnaB_C"/>
    <property type="match status" value="1"/>
</dbReference>
<dbReference type="InterPro" id="IPR003593">
    <property type="entry name" value="AAA+_ATPase"/>
</dbReference>
<evidence type="ECO:0000256" key="7">
    <source>
        <dbReference type="ARBA" id="ARBA00022840"/>
    </source>
</evidence>
<protein>
    <recommendedName>
        <fullName evidence="10">DNA 5'-3' helicase</fullName>
        <ecNumber evidence="10">5.6.2.3</ecNumber>
    </recommendedName>
</protein>
<keyword evidence="3" id="KW-0235">DNA replication</keyword>
<keyword evidence="6 13" id="KW-0347">Helicase</keyword>
<comment type="similarity">
    <text evidence="1">Belongs to the helicase family. DnaB subfamily.</text>
</comment>
<keyword evidence="2" id="KW-0639">Primosome</keyword>
<keyword evidence="5" id="KW-0378">Hydrolase</keyword>
<dbReference type="InterPro" id="IPR036185">
    <property type="entry name" value="DNA_heli_DnaB-like_N_sf"/>
</dbReference>
<keyword evidence="7" id="KW-0067">ATP-binding</keyword>
<dbReference type="PANTHER" id="PTHR30153">
    <property type="entry name" value="REPLICATIVE DNA HELICASE DNAB"/>
    <property type="match status" value="1"/>
</dbReference>
<dbReference type="Gene3D" id="1.10.860.10">
    <property type="entry name" value="DNAb Helicase, Chain A"/>
    <property type="match status" value="1"/>
</dbReference>
<dbReference type="InterPro" id="IPR016136">
    <property type="entry name" value="DNA_helicase_N/primase_C"/>
</dbReference>
<dbReference type="GO" id="GO:0003677">
    <property type="term" value="F:DNA binding"/>
    <property type="evidence" value="ECO:0007669"/>
    <property type="project" value="UniProtKB-KW"/>
</dbReference>
<dbReference type="GO" id="GO:0043139">
    <property type="term" value="F:5'-3' DNA helicase activity"/>
    <property type="evidence" value="ECO:0007669"/>
    <property type="project" value="UniProtKB-EC"/>
</dbReference>
<dbReference type="PANTHER" id="PTHR30153:SF2">
    <property type="entry name" value="REPLICATIVE DNA HELICASE"/>
    <property type="match status" value="1"/>
</dbReference>
<evidence type="ECO:0000256" key="2">
    <source>
        <dbReference type="ARBA" id="ARBA00022515"/>
    </source>
</evidence>
<keyword evidence="14" id="KW-1185">Reference proteome</keyword>
<evidence type="ECO:0000256" key="1">
    <source>
        <dbReference type="ARBA" id="ARBA00008428"/>
    </source>
</evidence>
<dbReference type="RefSeq" id="WP_148816881.1">
    <property type="nucleotide sequence ID" value="NZ_CP043046.1"/>
</dbReference>
<accession>A0A5C0B1S9</accession>
<dbReference type="AlphaFoldDB" id="A0A5C0B1S9"/>
<evidence type="ECO:0000256" key="11">
    <source>
        <dbReference type="ARBA" id="ARBA00048954"/>
    </source>
</evidence>
<dbReference type="EMBL" id="CP043046">
    <property type="protein sequence ID" value="QEI07834.1"/>
    <property type="molecule type" value="Genomic_DNA"/>
</dbReference>
<dbReference type="InterPro" id="IPR007693">
    <property type="entry name" value="DNA_helicase_DnaB-like_N"/>
</dbReference>
<evidence type="ECO:0000256" key="5">
    <source>
        <dbReference type="ARBA" id="ARBA00022801"/>
    </source>
</evidence>
<evidence type="ECO:0000259" key="12">
    <source>
        <dbReference type="PROSITE" id="PS51199"/>
    </source>
</evidence>
<dbReference type="GO" id="GO:0005829">
    <property type="term" value="C:cytosol"/>
    <property type="evidence" value="ECO:0007669"/>
    <property type="project" value="TreeGrafter"/>
</dbReference>
<gene>
    <name evidence="13" type="ORF">FXN63_19820</name>
</gene>
<dbReference type="GO" id="GO:0016787">
    <property type="term" value="F:hydrolase activity"/>
    <property type="evidence" value="ECO:0007669"/>
    <property type="project" value="UniProtKB-KW"/>
</dbReference>
<feature type="domain" description="SF4 helicase" evidence="12">
    <location>
        <begin position="169"/>
        <end position="437"/>
    </location>
</feature>
<name>A0A5C0B1S9_9BURK</name>
<comment type="catalytic activity">
    <reaction evidence="11">
        <text>ATP + H2O = ADP + phosphate + H(+)</text>
        <dbReference type="Rhea" id="RHEA:13065"/>
        <dbReference type="ChEBI" id="CHEBI:15377"/>
        <dbReference type="ChEBI" id="CHEBI:15378"/>
        <dbReference type="ChEBI" id="CHEBI:30616"/>
        <dbReference type="ChEBI" id="CHEBI:43474"/>
        <dbReference type="ChEBI" id="CHEBI:456216"/>
        <dbReference type="EC" id="5.6.2.3"/>
    </reaction>
</comment>
<organism evidence="13 14">
    <name type="scientific">Pigmentiphaga aceris</name>
    <dbReference type="NCBI Taxonomy" id="1940612"/>
    <lineage>
        <taxon>Bacteria</taxon>
        <taxon>Pseudomonadati</taxon>
        <taxon>Pseudomonadota</taxon>
        <taxon>Betaproteobacteria</taxon>
        <taxon>Burkholderiales</taxon>
        <taxon>Alcaligenaceae</taxon>
        <taxon>Pigmentiphaga</taxon>
    </lineage>
</organism>
<evidence type="ECO:0000256" key="6">
    <source>
        <dbReference type="ARBA" id="ARBA00022806"/>
    </source>
</evidence>
<dbReference type="CDD" id="cd00984">
    <property type="entry name" value="DnaB_C"/>
    <property type="match status" value="1"/>
</dbReference>
<evidence type="ECO:0000313" key="14">
    <source>
        <dbReference type="Proteomes" id="UP000325161"/>
    </source>
</evidence>
<dbReference type="SUPFAM" id="SSF52540">
    <property type="entry name" value="P-loop containing nucleoside triphosphate hydrolases"/>
    <property type="match status" value="1"/>
</dbReference>